<evidence type="ECO:0000256" key="6">
    <source>
        <dbReference type="ARBA" id="ARBA00022989"/>
    </source>
</evidence>
<dbReference type="InterPro" id="IPR013083">
    <property type="entry name" value="Znf_RING/FYVE/PHD"/>
</dbReference>
<accession>A0A7E6DZT6</accession>
<keyword evidence="5" id="KW-0862">Zinc</keyword>
<evidence type="ECO:0000256" key="8">
    <source>
        <dbReference type="PROSITE-ProRule" id="PRU00175"/>
    </source>
</evidence>
<evidence type="ECO:0000256" key="9">
    <source>
        <dbReference type="SAM" id="Phobius"/>
    </source>
</evidence>
<dbReference type="OrthoDB" id="9984778at2759"/>
<dbReference type="PROSITE" id="PS50089">
    <property type="entry name" value="ZF_RING_2"/>
    <property type="match status" value="1"/>
</dbReference>
<dbReference type="FunFam" id="3.50.30.30:FF:000003">
    <property type="entry name" value="E3 ubiquitin-protein ligase RNF128"/>
    <property type="match status" value="1"/>
</dbReference>
<dbReference type="CTD" id="284996"/>
<dbReference type="SUPFAM" id="SSF52025">
    <property type="entry name" value="PA domain"/>
    <property type="match status" value="1"/>
</dbReference>
<reference evidence="13" key="1">
    <citation type="submission" date="2025-08" db="UniProtKB">
        <authorList>
            <consortium name="RefSeq"/>
        </authorList>
    </citation>
    <scope>IDENTIFICATION</scope>
    <source>
        <tissue evidence="13">Muscle</tissue>
    </source>
</reference>
<evidence type="ECO:0000259" key="11">
    <source>
        <dbReference type="PROSITE" id="PS50089"/>
    </source>
</evidence>
<dbReference type="InterPro" id="IPR046450">
    <property type="entry name" value="PA_dom_sf"/>
</dbReference>
<dbReference type="SMART" id="SM00184">
    <property type="entry name" value="RING"/>
    <property type="match status" value="1"/>
</dbReference>
<keyword evidence="6 9" id="KW-1133">Transmembrane helix</keyword>
<keyword evidence="4 8" id="KW-0863">Zinc-finger</keyword>
<dbReference type="SUPFAM" id="SSF57850">
    <property type="entry name" value="RING/U-box"/>
    <property type="match status" value="1"/>
</dbReference>
<dbReference type="InParanoid" id="A0A7E6DZT6"/>
<feature type="domain" description="RING-type" evidence="11">
    <location>
        <begin position="266"/>
        <end position="307"/>
    </location>
</feature>
<name>A0A7E6DZT6_9CHIR</name>
<dbReference type="GeneID" id="114498430"/>
<evidence type="ECO:0000256" key="4">
    <source>
        <dbReference type="ARBA" id="ARBA00022771"/>
    </source>
</evidence>
<keyword evidence="2 9" id="KW-0812">Transmembrane</keyword>
<dbReference type="Pfam" id="PF13639">
    <property type="entry name" value="zf-RING_2"/>
    <property type="match status" value="1"/>
</dbReference>
<keyword evidence="12" id="KW-1185">Reference proteome</keyword>
<dbReference type="PANTHER" id="PTHR46539:SF26">
    <property type="entry name" value="E3 UBIQUITIN-PROTEIN LIGASE RNF149"/>
    <property type="match status" value="1"/>
</dbReference>
<evidence type="ECO:0000313" key="12">
    <source>
        <dbReference type="Proteomes" id="UP000504628"/>
    </source>
</evidence>
<comment type="subcellular location">
    <subcellularLocation>
        <location evidence="1">Membrane</location>
        <topology evidence="1">Single-pass membrane protein</topology>
    </subcellularLocation>
</comment>
<keyword evidence="3" id="KW-0479">Metal-binding</keyword>
<keyword evidence="10" id="KW-0732">Signal</keyword>
<dbReference type="AlphaFoldDB" id="A0A7E6DZT6"/>
<keyword evidence="7 9" id="KW-0472">Membrane</keyword>
<dbReference type="Proteomes" id="UP000504628">
    <property type="component" value="Chromosome 6"/>
</dbReference>
<organism evidence="12 13">
    <name type="scientific">Phyllostomus discolor</name>
    <name type="common">pale spear-nosed bat</name>
    <dbReference type="NCBI Taxonomy" id="89673"/>
    <lineage>
        <taxon>Eukaryota</taxon>
        <taxon>Metazoa</taxon>
        <taxon>Chordata</taxon>
        <taxon>Craniata</taxon>
        <taxon>Vertebrata</taxon>
        <taxon>Euteleostomi</taxon>
        <taxon>Mammalia</taxon>
        <taxon>Eutheria</taxon>
        <taxon>Laurasiatheria</taxon>
        <taxon>Chiroptera</taxon>
        <taxon>Yangochiroptera</taxon>
        <taxon>Phyllostomidae</taxon>
        <taxon>Phyllostominae</taxon>
        <taxon>Phyllostomus</taxon>
    </lineage>
</organism>
<feature type="chain" id="PRO_5029008982" evidence="10">
    <location>
        <begin position="30"/>
        <end position="444"/>
    </location>
</feature>
<evidence type="ECO:0000256" key="3">
    <source>
        <dbReference type="ARBA" id="ARBA00022723"/>
    </source>
</evidence>
<feature type="signal peptide" evidence="10">
    <location>
        <begin position="1"/>
        <end position="29"/>
    </location>
</feature>
<dbReference type="PANTHER" id="PTHR46539">
    <property type="entry name" value="E3 UBIQUITIN-PROTEIN LIGASE ATL42"/>
    <property type="match status" value="1"/>
</dbReference>
<evidence type="ECO:0000256" key="5">
    <source>
        <dbReference type="ARBA" id="ARBA00022833"/>
    </source>
</evidence>
<evidence type="ECO:0000313" key="13">
    <source>
        <dbReference type="RefSeq" id="XP_035884255.1"/>
    </source>
</evidence>
<evidence type="ECO:0000256" key="1">
    <source>
        <dbReference type="ARBA" id="ARBA00004167"/>
    </source>
</evidence>
<dbReference type="Gene3D" id="3.50.30.30">
    <property type="match status" value="1"/>
</dbReference>
<protein>
    <submittedName>
        <fullName evidence="13">E3 ubiquitin-protein ligase RNF149 isoform X1</fullName>
    </submittedName>
</protein>
<dbReference type="InterPro" id="IPR001841">
    <property type="entry name" value="Znf_RING"/>
</dbReference>
<dbReference type="FunFam" id="3.30.40.10:FF:000009">
    <property type="entry name" value="E3 ubiquitin-protein ligase RNF130"/>
    <property type="match status" value="1"/>
</dbReference>
<evidence type="ECO:0000256" key="7">
    <source>
        <dbReference type="ARBA" id="ARBA00023136"/>
    </source>
</evidence>
<dbReference type="RefSeq" id="XP_035884255.1">
    <property type="nucleotide sequence ID" value="XM_036028362.1"/>
</dbReference>
<feature type="transmembrane region" description="Helical" evidence="9">
    <location>
        <begin position="198"/>
        <end position="221"/>
    </location>
</feature>
<dbReference type="CDD" id="cd02122">
    <property type="entry name" value="PA_GRAIL_like"/>
    <property type="match status" value="1"/>
</dbReference>
<dbReference type="Gene3D" id="3.30.40.10">
    <property type="entry name" value="Zinc/RING finger domain, C3HC4 (zinc finger)"/>
    <property type="match status" value="1"/>
</dbReference>
<dbReference type="GO" id="GO:0016020">
    <property type="term" value="C:membrane"/>
    <property type="evidence" value="ECO:0007669"/>
    <property type="project" value="UniProtKB-SubCell"/>
</dbReference>
<dbReference type="InterPro" id="IPR003137">
    <property type="entry name" value="PA_domain"/>
</dbReference>
<evidence type="ECO:0000256" key="2">
    <source>
        <dbReference type="ARBA" id="ARBA00022692"/>
    </source>
</evidence>
<dbReference type="Pfam" id="PF02225">
    <property type="entry name" value="PA"/>
    <property type="match status" value="1"/>
</dbReference>
<proteinExistence type="predicted"/>
<gene>
    <name evidence="13" type="primary">RNF149</name>
</gene>
<evidence type="ECO:0000256" key="10">
    <source>
        <dbReference type="SAM" id="SignalP"/>
    </source>
</evidence>
<sequence>MTRQPDAGRQAHRALALLAMALCAPGAWGLALEWYSAVVSIEYLDKQTNRTTCSVSESGRFGDSSPKEGALGLVGVPRMVDGDREGCTPHTRFIVPRPSGRGAASWVALVPRGGCTLKDKVLVAARRNASAVVIYNDEHHGNLTAPMSHAGTGNIVVIMVSYPKGKEILDLVQKEIQVKMTIGVGTRHVQEFISGQSVMFVAIAFITMMIISLAWLIFYYIRRFLYTGSQFGSQSHRKETKKVIGQLPLHTIKHEEKGIDVDAENCAVCIENFKVKDIIRILPCKHIFHRMCIDPWLLDHHTCPMCKLDVIKALGYWGELEDVQEMPTPELTPGSVLAANLSITVQDYDRSDRINSPSSSTNESMPQCDVHFKEDAGENTALLVGRWPVKKAVCVHECEASNVVPCLPMCCFWVPLQKPGRSGGEAWKQHHVRWFEDTEAKNWN</sequence>
<dbReference type="GO" id="GO:0008270">
    <property type="term" value="F:zinc ion binding"/>
    <property type="evidence" value="ECO:0007669"/>
    <property type="project" value="UniProtKB-KW"/>
</dbReference>